<gene>
    <name evidence="2" type="ORF">BCR34DRAFT_580624</name>
</gene>
<dbReference type="EMBL" id="MCFA01000349">
    <property type="protein sequence ID" value="ORX93265.1"/>
    <property type="molecule type" value="Genomic_DNA"/>
</dbReference>
<name>A0A1Y1Y5V2_9PLEO</name>
<evidence type="ECO:0000256" key="1">
    <source>
        <dbReference type="SAM" id="Phobius"/>
    </source>
</evidence>
<accession>A0A1Y1Y5V2</accession>
<dbReference type="AlphaFoldDB" id="A0A1Y1Y5V2"/>
<comment type="caution">
    <text evidence="2">The sequence shown here is derived from an EMBL/GenBank/DDBJ whole genome shotgun (WGS) entry which is preliminary data.</text>
</comment>
<organism evidence="2 3">
    <name type="scientific">Clohesyomyces aquaticus</name>
    <dbReference type="NCBI Taxonomy" id="1231657"/>
    <lineage>
        <taxon>Eukaryota</taxon>
        <taxon>Fungi</taxon>
        <taxon>Dikarya</taxon>
        <taxon>Ascomycota</taxon>
        <taxon>Pezizomycotina</taxon>
        <taxon>Dothideomycetes</taxon>
        <taxon>Pleosporomycetidae</taxon>
        <taxon>Pleosporales</taxon>
        <taxon>Lindgomycetaceae</taxon>
        <taxon>Clohesyomyces</taxon>
    </lineage>
</organism>
<keyword evidence="1" id="KW-0472">Membrane</keyword>
<keyword evidence="1" id="KW-1133">Transmembrane helix</keyword>
<keyword evidence="1" id="KW-0812">Transmembrane</keyword>
<proteinExistence type="predicted"/>
<feature type="transmembrane region" description="Helical" evidence="1">
    <location>
        <begin position="12"/>
        <end position="36"/>
    </location>
</feature>
<dbReference type="Proteomes" id="UP000193144">
    <property type="component" value="Unassembled WGS sequence"/>
</dbReference>
<feature type="transmembrane region" description="Helical" evidence="1">
    <location>
        <begin position="42"/>
        <end position="65"/>
    </location>
</feature>
<evidence type="ECO:0000313" key="3">
    <source>
        <dbReference type="Proteomes" id="UP000193144"/>
    </source>
</evidence>
<protein>
    <submittedName>
        <fullName evidence="2">Uncharacterized protein</fullName>
    </submittedName>
</protein>
<evidence type="ECO:0000313" key="2">
    <source>
        <dbReference type="EMBL" id="ORX93265.1"/>
    </source>
</evidence>
<keyword evidence="3" id="KW-1185">Reference proteome</keyword>
<reference evidence="2 3" key="1">
    <citation type="submission" date="2016-07" db="EMBL/GenBank/DDBJ databases">
        <title>Pervasive Adenine N6-methylation of Active Genes in Fungi.</title>
        <authorList>
            <consortium name="DOE Joint Genome Institute"/>
            <person name="Mondo S.J."/>
            <person name="Dannebaum R.O."/>
            <person name="Kuo R.C."/>
            <person name="Labutti K."/>
            <person name="Haridas S."/>
            <person name="Kuo A."/>
            <person name="Salamov A."/>
            <person name="Ahrendt S.R."/>
            <person name="Lipzen A."/>
            <person name="Sullivan W."/>
            <person name="Andreopoulos W.B."/>
            <person name="Clum A."/>
            <person name="Lindquist E."/>
            <person name="Daum C."/>
            <person name="Ramamoorthy G.K."/>
            <person name="Gryganskyi A."/>
            <person name="Culley D."/>
            <person name="Magnuson J.K."/>
            <person name="James T.Y."/>
            <person name="O'Malley M.A."/>
            <person name="Stajich J.E."/>
            <person name="Spatafora J.W."/>
            <person name="Visel A."/>
            <person name="Grigoriev I.V."/>
        </authorList>
    </citation>
    <scope>NUCLEOTIDE SEQUENCE [LARGE SCALE GENOMIC DNA]</scope>
    <source>
        <strain evidence="2 3">CBS 115471</strain>
    </source>
</reference>
<sequence length="74" mass="7124">MMGGEDRTYWGSAGAGGSSHGGATGALFLAGAAAFLDSFAAFYGAGLSLATAGAAIGFLAGFLTLTTTSAPNRD</sequence>